<comment type="caution">
    <text evidence="1">The sequence shown here is derived from an EMBL/GenBank/DDBJ whole genome shotgun (WGS) entry which is preliminary data.</text>
</comment>
<dbReference type="Proteomes" id="UP000618795">
    <property type="component" value="Unassembled WGS sequence"/>
</dbReference>
<gene>
    <name evidence="1" type="ORF">GCM10010260_29930</name>
</gene>
<dbReference type="AlphaFoldDB" id="A0A918MAJ7"/>
<evidence type="ECO:0000313" key="2">
    <source>
        <dbReference type="Proteomes" id="UP000618795"/>
    </source>
</evidence>
<sequence length="274" mass="30276">MLAPLNLHGTVVTFDALHSQTAHARFLVEDKHAHYIALIKGDQPTLHQCLKALTWREVPLLAIENKIHHVRDTTYAEDASRVRTGTAPRAMAFPLRNDDEGARHSMDAVVATSLMRMAAADLSMSPWQRPSDAYLVQLGLDALVAGIEAPSLPLLAGLGRGEHAQAREMFDLVLEELGLLPLTSEDLAKARWTAARWWAVQIVARQLDPLHGAKLICEEAAAELDYPDVLQPMVDLARGIDLLNDQTLEQQRFDEVTSAARDLLATDAYRNTSL</sequence>
<keyword evidence="2" id="KW-1185">Reference proteome</keyword>
<evidence type="ECO:0000313" key="1">
    <source>
        <dbReference type="EMBL" id="GGU93110.1"/>
    </source>
</evidence>
<protein>
    <submittedName>
        <fullName evidence="1">Uncharacterized protein</fullName>
    </submittedName>
</protein>
<proteinExistence type="predicted"/>
<organism evidence="1 2">
    <name type="scientific">Streptomyces filipinensis</name>
    <dbReference type="NCBI Taxonomy" id="66887"/>
    <lineage>
        <taxon>Bacteria</taxon>
        <taxon>Bacillati</taxon>
        <taxon>Actinomycetota</taxon>
        <taxon>Actinomycetes</taxon>
        <taxon>Kitasatosporales</taxon>
        <taxon>Streptomycetaceae</taxon>
        <taxon>Streptomyces</taxon>
    </lineage>
</organism>
<reference evidence="1" key="2">
    <citation type="submission" date="2020-09" db="EMBL/GenBank/DDBJ databases">
        <authorList>
            <person name="Sun Q."/>
            <person name="Ohkuma M."/>
        </authorList>
    </citation>
    <scope>NUCLEOTIDE SEQUENCE</scope>
    <source>
        <strain evidence="1">JCM 4369</strain>
    </source>
</reference>
<name>A0A918MAJ7_9ACTN</name>
<reference evidence="1" key="1">
    <citation type="journal article" date="2014" name="Int. J. Syst. Evol. Microbiol.">
        <title>Complete genome sequence of Corynebacterium casei LMG S-19264T (=DSM 44701T), isolated from a smear-ripened cheese.</title>
        <authorList>
            <consortium name="US DOE Joint Genome Institute (JGI-PGF)"/>
            <person name="Walter F."/>
            <person name="Albersmeier A."/>
            <person name="Kalinowski J."/>
            <person name="Ruckert C."/>
        </authorList>
    </citation>
    <scope>NUCLEOTIDE SEQUENCE</scope>
    <source>
        <strain evidence="1">JCM 4369</strain>
    </source>
</reference>
<accession>A0A918MAJ7</accession>
<dbReference type="EMBL" id="BMTD01000005">
    <property type="protein sequence ID" value="GGU93110.1"/>
    <property type="molecule type" value="Genomic_DNA"/>
</dbReference>